<dbReference type="Proteomes" id="UP000336646">
    <property type="component" value="Unassembled WGS sequence"/>
</dbReference>
<dbReference type="AlphaFoldDB" id="A0A6C1TYP8"/>
<name>A0A6C1TYP8_9CORY</name>
<dbReference type="GO" id="GO:0016791">
    <property type="term" value="F:phosphatase activity"/>
    <property type="evidence" value="ECO:0007669"/>
    <property type="project" value="TreeGrafter"/>
</dbReference>
<protein>
    <submittedName>
        <fullName evidence="1">HAD-IIA family hydrolase</fullName>
    </submittedName>
</protein>
<dbReference type="PANTHER" id="PTHR19288:SF95">
    <property type="entry name" value="D-GLYCEROL 3-PHOSPHATE PHOSPHATASE"/>
    <property type="match status" value="1"/>
</dbReference>
<proteinExistence type="predicted"/>
<dbReference type="NCBIfam" id="TIGR01460">
    <property type="entry name" value="HAD-SF-IIA"/>
    <property type="match status" value="1"/>
</dbReference>
<dbReference type="PANTHER" id="PTHR19288">
    <property type="entry name" value="4-NITROPHENYLPHOSPHATASE-RELATED"/>
    <property type="match status" value="1"/>
</dbReference>
<dbReference type="GO" id="GO:0005737">
    <property type="term" value="C:cytoplasm"/>
    <property type="evidence" value="ECO:0007669"/>
    <property type="project" value="TreeGrafter"/>
</dbReference>
<accession>A0A6C1TYP8</accession>
<comment type="caution">
    <text evidence="1">The sequence shown here is derived from an EMBL/GenBank/DDBJ whole genome shotgun (WGS) entry which is preliminary data.</text>
</comment>
<gene>
    <name evidence="1" type="ORF">EKI59_06620</name>
</gene>
<dbReference type="OrthoDB" id="3400930at2"/>
<evidence type="ECO:0000313" key="2">
    <source>
        <dbReference type="Proteomes" id="UP000336646"/>
    </source>
</evidence>
<dbReference type="Gene3D" id="3.40.50.1000">
    <property type="entry name" value="HAD superfamily/HAD-like"/>
    <property type="match status" value="2"/>
</dbReference>
<dbReference type="EMBL" id="RXIR01000012">
    <property type="protein sequence ID" value="TVS28475.1"/>
    <property type="molecule type" value="Genomic_DNA"/>
</dbReference>
<organism evidence="1 2">
    <name type="scientific">Corynebacterium sanguinis</name>
    <dbReference type="NCBI Taxonomy" id="2594913"/>
    <lineage>
        <taxon>Bacteria</taxon>
        <taxon>Bacillati</taxon>
        <taxon>Actinomycetota</taxon>
        <taxon>Actinomycetes</taxon>
        <taxon>Mycobacteriales</taxon>
        <taxon>Corynebacteriaceae</taxon>
        <taxon>Corynebacterium</taxon>
    </lineage>
</organism>
<evidence type="ECO:0000313" key="1">
    <source>
        <dbReference type="EMBL" id="TVS28475.1"/>
    </source>
</evidence>
<sequence>MSSMTLSSLFDALLLDLDGTVWAGELALPGSVESIVASQLPALYITNNASRGPADVAAKLRAAGLDASPEDVVTSAQAAVSLVSQNLNAGDPILVVGAPSFKDLVREAGFRVVESADEKPVAVLQGHNPETGWAQLSEAALAIANGARYVVSNLDTTLPSERGLLVGNGSMVAAVTSATGVVPTSAGKPEPAMFLQAAQRAGAKRPLAVGDRLDTDIAGAVAAGIPALHVLTGVSGPLALLEAPREFRPTFIADGMAALGHEPESLRPRAQGGFSARVDGHDIILSRGNPGATSTEALRTVLEVAWLMEEPPALVRPNSDAAEEATAQWW</sequence>
<dbReference type="InterPro" id="IPR006357">
    <property type="entry name" value="HAD-SF_hydro_IIA"/>
</dbReference>
<dbReference type="Pfam" id="PF13344">
    <property type="entry name" value="Hydrolase_6"/>
    <property type="match status" value="1"/>
</dbReference>
<dbReference type="Pfam" id="PF13242">
    <property type="entry name" value="Hydrolase_like"/>
    <property type="match status" value="1"/>
</dbReference>
<dbReference type="SUPFAM" id="SSF56784">
    <property type="entry name" value="HAD-like"/>
    <property type="match status" value="1"/>
</dbReference>
<dbReference type="InterPro" id="IPR023214">
    <property type="entry name" value="HAD_sf"/>
</dbReference>
<dbReference type="InterPro" id="IPR036412">
    <property type="entry name" value="HAD-like_sf"/>
</dbReference>
<reference evidence="1 2" key="1">
    <citation type="submission" date="2018-12" db="EMBL/GenBank/DDBJ databases">
        <title>Corynebacterium sanguinis sp. nov., a clinically-associated and environmental corynebacterium.</title>
        <authorList>
            <person name="Gonzales-Siles L."/>
            <person name="Jaen-Luchoro D."/>
            <person name="Cardew S."/>
            <person name="Inganas E."/>
            <person name="Ohlen M."/>
            <person name="Jensie-Markopolous S."/>
            <person name="Pinyeiro-Iglesias B."/>
            <person name="Molin K."/>
            <person name="Skovbjerg S."/>
            <person name="Svensson-Stadler L."/>
            <person name="Funke G."/>
            <person name="Moore E.R.B."/>
        </authorList>
    </citation>
    <scope>NUCLEOTIDE SEQUENCE [LARGE SCALE GENOMIC DNA]</scope>
    <source>
        <strain evidence="1 2">58734</strain>
    </source>
</reference>
<keyword evidence="1" id="KW-0378">Hydrolase</keyword>